<evidence type="ECO:0000256" key="5">
    <source>
        <dbReference type="ARBA" id="ARBA00022676"/>
    </source>
</evidence>
<keyword evidence="6" id="KW-0808">Transferase</keyword>
<evidence type="ECO:0000256" key="4">
    <source>
        <dbReference type="ARBA" id="ARBA00012557"/>
    </source>
</evidence>
<evidence type="ECO:0000256" key="1">
    <source>
        <dbReference type="ARBA" id="ARBA00004606"/>
    </source>
</evidence>
<protein>
    <recommendedName>
        <fullName evidence="4">N-acetylgalactosaminide beta-1,3-galactosyltransferase</fullName>
        <ecNumber evidence="4">2.4.1.122</ecNumber>
    </recommendedName>
</protein>
<dbReference type="GO" id="GO:0000166">
    <property type="term" value="F:nucleotide binding"/>
    <property type="evidence" value="ECO:0007669"/>
    <property type="project" value="UniProtKB-KW"/>
</dbReference>
<comment type="pathway">
    <text evidence="2">Protein modification; protein glycosylation.</text>
</comment>
<proteinExistence type="inferred from homology"/>
<keyword evidence="9" id="KW-0735">Signal-anchor</keyword>
<dbReference type="PANTHER" id="PTHR23033">
    <property type="entry name" value="BETA1,3-GALACTOSYLTRANSFERASE"/>
    <property type="match status" value="1"/>
</dbReference>
<sequence length="213" mass="24877">MTGSRYGRNLMRKVISILSRPVAYCRKQWLSNISLQFILGILIGILLGFCAFNYDNESFTAVKKSVSINQQKQLTSVNLNTSILFDIQIQCIIFIHSNQLFKQKYIQALRDTYTKQCNHTVYITNSKEIRRNFTEELNIAFVNTKKTQFHWDLYRQAIKFSTEYSQKRNSFWTVISDAQTFIVMANLRKILLSFNASQQSLILGRIFSIRLVS</sequence>
<evidence type="ECO:0000313" key="14">
    <source>
        <dbReference type="Proteomes" id="UP000050640"/>
    </source>
</evidence>
<keyword evidence="11 12" id="KW-0472">Membrane</keyword>
<evidence type="ECO:0000256" key="11">
    <source>
        <dbReference type="ARBA" id="ARBA00023136"/>
    </source>
</evidence>
<evidence type="ECO:0000256" key="7">
    <source>
        <dbReference type="ARBA" id="ARBA00022692"/>
    </source>
</evidence>
<name>A0A0R3S257_9BILA</name>
<dbReference type="InterPro" id="IPR026050">
    <property type="entry name" value="C1GALT1/C1GALT1_chp1"/>
</dbReference>
<accession>A0A0R3S257</accession>
<reference evidence="15" key="1">
    <citation type="submission" date="2017-02" db="UniProtKB">
        <authorList>
            <consortium name="WormBaseParasite"/>
        </authorList>
    </citation>
    <scope>IDENTIFICATION</scope>
</reference>
<dbReference type="Pfam" id="PF02434">
    <property type="entry name" value="Fringe"/>
    <property type="match status" value="1"/>
</dbReference>
<evidence type="ECO:0000256" key="10">
    <source>
        <dbReference type="ARBA" id="ARBA00022989"/>
    </source>
</evidence>
<keyword evidence="8" id="KW-0547">Nucleotide-binding</keyword>
<dbReference type="InterPro" id="IPR003378">
    <property type="entry name" value="Fringe-like_glycosylTrfase"/>
</dbReference>
<evidence type="ECO:0000256" key="12">
    <source>
        <dbReference type="SAM" id="Phobius"/>
    </source>
</evidence>
<comment type="similarity">
    <text evidence="3">Belongs to the glycosyltransferase 31 family. Beta3-Gal-T subfamily.</text>
</comment>
<comment type="subcellular location">
    <subcellularLocation>
        <location evidence="1">Membrane</location>
        <topology evidence="1">Single-pass type II membrane protein</topology>
    </subcellularLocation>
</comment>
<dbReference type="Proteomes" id="UP000050640">
    <property type="component" value="Unplaced"/>
</dbReference>
<feature type="transmembrane region" description="Helical" evidence="12">
    <location>
        <begin position="33"/>
        <end position="54"/>
    </location>
</feature>
<keyword evidence="10 12" id="KW-1133">Transmembrane helix</keyword>
<feature type="domain" description="Fringe-like glycosyltransferase" evidence="13">
    <location>
        <begin position="92"/>
        <end position="207"/>
    </location>
</feature>
<dbReference type="WBParaSite" id="EEL_0000878201-mRNA-1">
    <property type="protein sequence ID" value="EEL_0000878201-mRNA-1"/>
    <property type="gene ID" value="EEL_0000878201"/>
</dbReference>
<evidence type="ECO:0000256" key="6">
    <source>
        <dbReference type="ARBA" id="ARBA00022679"/>
    </source>
</evidence>
<keyword evidence="7 12" id="KW-0812">Transmembrane</keyword>
<keyword evidence="5" id="KW-0328">Glycosyltransferase</keyword>
<dbReference type="EC" id="2.4.1.122" evidence="4"/>
<evidence type="ECO:0000259" key="13">
    <source>
        <dbReference type="Pfam" id="PF02434"/>
    </source>
</evidence>
<evidence type="ECO:0000256" key="2">
    <source>
        <dbReference type="ARBA" id="ARBA00004922"/>
    </source>
</evidence>
<evidence type="ECO:0000313" key="15">
    <source>
        <dbReference type="WBParaSite" id="EEL_0000878201-mRNA-1"/>
    </source>
</evidence>
<dbReference type="Gene3D" id="3.90.550.50">
    <property type="match status" value="1"/>
</dbReference>
<keyword evidence="14" id="KW-1185">Reference proteome</keyword>
<dbReference type="PANTHER" id="PTHR23033:SF8">
    <property type="entry name" value="HEXOSYLTRANSFERASE"/>
    <property type="match status" value="1"/>
</dbReference>
<dbReference type="STRING" id="1147741.A0A0R3S257"/>
<organism evidence="14 15">
    <name type="scientific">Elaeophora elaphi</name>
    <dbReference type="NCBI Taxonomy" id="1147741"/>
    <lineage>
        <taxon>Eukaryota</taxon>
        <taxon>Metazoa</taxon>
        <taxon>Ecdysozoa</taxon>
        <taxon>Nematoda</taxon>
        <taxon>Chromadorea</taxon>
        <taxon>Rhabditida</taxon>
        <taxon>Spirurina</taxon>
        <taxon>Spiruromorpha</taxon>
        <taxon>Filarioidea</taxon>
        <taxon>Onchocercidae</taxon>
        <taxon>Elaeophora</taxon>
    </lineage>
</organism>
<evidence type="ECO:0000256" key="9">
    <source>
        <dbReference type="ARBA" id="ARBA00022968"/>
    </source>
</evidence>
<dbReference type="AlphaFoldDB" id="A0A0R3S257"/>
<evidence type="ECO:0000256" key="3">
    <source>
        <dbReference type="ARBA" id="ARBA00006462"/>
    </source>
</evidence>
<dbReference type="GO" id="GO:0016020">
    <property type="term" value="C:membrane"/>
    <property type="evidence" value="ECO:0007669"/>
    <property type="project" value="UniProtKB-SubCell"/>
</dbReference>
<evidence type="ECO:0000256" key="8">
    <source>
        <dbReference type="ARBA" id="ARBA00022741"/>
    </source>
</evidence>
<dbReference type="GO" id="GO:0016263">
    <property type="term" value="F:glycoprotein-N-acetylgalactosamine 3-beta-galactosyltransferase activity"/>
    <property type="evidence" value="ECO:0007669"/>
    <property type="project" value="UniProtKB-EC"/>
</dbReference>